<evidence type="ECO:0000256" key="2">
    <source>
        <dbReference type="ARBA" id="ARBA00023125"/>
    </source>
</evidence>
<proteinExistence type="predicted"/>
<keyword evidence="1" id="KW-0805">Transcription regulation</keyword>
<gene>
    <name evidence="6" type="ORF">METEAL_32010</name>
</gene>
<sequence length="275" mass="29965">MPELTTFTPTPLEQAWGLYATAVGSVEGGMGAPPSGWRLLYLVRGEALLGRHRLRVEAGEVVLLDSREGCDLVPDARRGCTLHHVDFGGAWMERWAGLDLFGTPPRVVRAGFDEGLLGGIVKLRELARNPPAGAGLLMAGALGDLLARLEIAGRQGVGEGRQGRLVNDARRILADPAGDRLNLEAAASELGVSYSWFRRSFRAQTGLAPQRYRLLLRLDRACRMLEDSRLTIGAVARALGFSSQAYFARMFRRETGLSPSVWRSKRVNLRGDSGT</sequence>
<dbReference type="GO" id="GO:0003700">
    <property type="term" value="F:DNA-binding transcription factor activity"/>
    <property type="evidence" value="ECO:0007669"/>
    <property type="project" value="InterPro"/>
</dbReference>
<dbReference type="InterPro" id="IPR009057">
    <property type="entry name" value="Homeodomain-like_sf"/>
</dbReference>
<evidence type="ECO:0000256" key="4">
    <source>
        <dbReference type="ARBA" id="ARBA00023163"/>
    </source>
</evidence>
<dbReference type="InterPro" id="IPR037923">
    <property type="entry name" value="HTH-like"/>
</dbReference>
<dbReference type="PANTHER" id="PTHR46796">
    <property type="entry name" value="HTH-TYPE TRANSCRIPTIONAL ACTIVATOR RHAS-RELATED"/>
    <property type="match status" value="1"/>
</dbReference>
<evidence type="ECO:0000256" key="1">
    <source>
        <dbReference type="ARBA" id="ARBA00023015"/>
    </source>
</evidence>
<dbReference type="AlphaFoldDB" id="A0AA48GTZ9"/>
<dbReference type="Gene3D" id="1.10.10.60">
    <property type="entry name" value="Homeodomain-like"/>
    <property type="match status" value="2"/>
</dbReference>
<dbReference type="EMBL" id="AP027080">
    <property type="protein sequence ID" value="BDU74027.1"/>
    <property type="molecule type" value="Genomic_DNA"/>
</dbReference>
<dbReference type="PROSITE" id="PS00041">
    <property type="entry name" value="HTH_ARAC_FAMILY_1"/>
    <property type="match status" value="1"/>
</dbReference>
<reference evidence="7" key="1">
    <citation type="journal article" date="2023" name="Int. J. Syst. Evol. Microbiol.">
        <title>Mesoterricola silvestris gen. nov., sp. nov., Mesoterricola sediminis sp. nov., Geothrix oryzae sp. nov., Geothrix edaphica sp. nov., Geothrix rubra sp. nov., and Geothrix limicola sp. nov., six novel members of Acidobacteriota isolated from soils.</title>
        <authorList>
            <person name="Itoh H."/>
            <person name="Sugisawa Y."/>
            <person name="Mise K."/>
            <person name="Xu Z."/>
            <person name="Kuniyasu M."/>
            <person name="Ushijima N."/>
            <person name="Kawano K."/>
            <person name="Kobayashi E."/>
            <person name="Shiratori Y."/>
            <person name="Masuda Y."/>
            <person name="Senoo K."/>
        </authorList>
    </citation>
    <scope>NUCLEOTIDE SEQUENCE [LARGE SCALE GENOMIC DNA]</scope>
    <source>
        <strain evidence="7">W79</strain>
    </source>
</reference>
<accession>A0AA48GTZ9</accession>
<dbReference type="SUPFAM" id="SSF46689">
    <property type="entry name" value="Homeodomain-like"/>
    <property type="match status" value="2"/>
</dbReference>
<dbReference type="InterPro" id="IPR050204">
    <property type="entry name" value="AraC_XylS_family_regulators"/>
</dbReference>
<feature type="domain" description="HTH araC/xylS-type" evidence="5">
    <location>
        <begin position="167"/>
        <end position="265"/>
    </location>
</feature>
<dbReference type="SMART" id="SM00342">
    <property type="entry name" value="HTH_ARAC"/>
    <property type="match status" value="1"/>
</dbReference>
<keyword evidence="2" id="KW-0238">DNA-binding</keyword>
<evidence type="ECO:0000313" key="6">
    <source>
        <dbReference type="EMBL" id="BDU74027.1"/>
    </source>
</evidence>
<dbReference type="InterPro" id="IPR018060">
    <property type="entry name" value="HTH_AraC"/>
</dbReference>
<keyword evidence="7" id="KW-1185">Reference proteome</keyword>
<name>A0AA48GTZ9_9BACT</name>
<keyword evidence="4" id="KW-0804">Transcription</keyword>
<dbReference type="SUPFAM" id="SSF51215">
    <property type="entry name" value="Regulatory protein AraC"/>
    <property type="match status" value="1"/>
</dbReference>
<evidence type="ECO:0000313" key="7">
    <source>
        <dbReference type="Proteomes" id="UP001238179"/>
    </source>
</evidence>
<dbReference type="KEGG" id="msil:METEAL_32010"/>
<dbReference type="PROSITE" id="PS01124">
    <property type="entry name" value="HTH_ARAC_FAMILY_2"/>
    <property type="match status" value="1"/>
</dbReference>
<protein>
    <submittedName>
        <fullName evidence="6">Transcriptional regulator</fullName>
    </submittedName>
</protein>
<dbReference type="GO" id="GO:0043565">
    <property type="term" value="F:sequence-specific DNA binding"/>
    <property type="evidence" value="ECO:0007669"/>
    <property type="project" value="InterPro"/>
</dbReference>
<evidence type="ECO:0000259" key="5">
    <source>
        <dbReference type="PROSITE" id="PS01124"/>
    </source>
</evidence>
<dbReference type="RefSeq" id="WP_316412698.1">
    <property type="nucleotide sequence ID" value="NZ_AP027080.1"/>
</dbReference>
<keyword evidence="3" id="KW-0010">Activator</keyword>
<dbReference type="InterPro" id="IPR020449">
    <property type="entry name" value="Tscrpt_reg_AraC-type_HTH"/>
</dbReference>
<organism evidence="6 7">
    <name type="scientific">Mesoterricola silvestris</name>
    <dbReference type="NCBI Taxonomy" id="2927979"/>
    <lineage>
        <taxon>Bacteria</taxon>
        <taxon>Pseudomonadati</taxon>
        <taxon>Acidobacteriota</taxon>
        <taxon>Holophagae</taxon>
        <taxon>Holophagales</taxon>
        <taxon>Holophagaceae</taxon>
        <taxon>Mesoterricola</taxon>
    </lineage>
</organism>
<evidence type="ECO:0000256" key="3">
    <source>
        <dbReference type="ARBA" id="ARBA00023159"/>
    </source>
</evidence>
<dbReference type="Pfam" id="PF12833">
    <property type="entry name" value="HTH_18"/>
    <property type="match status" value="1"/>
</dbReference>
<dbReference type="PRINTS" id="PR00032">
    <property type="entry name" value="HTHARAC"/>
</dbReference>
<dbReference type="InterPro" id="IPR018062">
    <property type="entry name" value="HTH_AraC-typ_CS"/>
</dbReference>
<dbReference type="Proteomes" id="UP001238179">
    <property type="component" value="Chromosome"/>
</dbReference>